<dbReference type="PROSITE" id="PS50011">
    <property type="entry name" value="PROTEIN_KINASE_DOM"/>
    <property type="match status" value="1"/>
</dbReference>
<gene>
    <name evidence="11" type="ORF">ILEXP_LOCUS41344</name>
</gene>
<reference evidence="11 12" key="1">
    <citation type="submission" date="2024-02" db="EMBL/GenBank/DDBJ databases">
        <authorList>
            <person name="Vignale AGUSTIN F."/>
            <person name="Sosa J E."/>
            <person name="Modenutti C."/>
        </authorList>
    </citation>
    <scope>NUCLEOTIDE SEQUENCE [LARGE SCALE GENOMIC DNA]</scope>
</reference>
<feature type="domain" description="Protein kinase" evidence="10">
    <location>
        <begin position="390"/>
        <end position="676"/>
    </location>
</feature>
<evidence type="ECO:0000256" key="3">
    <source>
        <dbReference type="ARBA" id="ARBA00022679"/>
    </source>
</evidence>
<keyword evidence="5" id="KW-0418">Kinase</keyword>
<proteinExistence type="predicted"/>
<comment type="catalytic activity">
    <reaction evidence="7">
        <text>L-threonyl-[protein] + ATP = O-phospho-L-threonyl-[protein] + ADP + H(+)</text>
        <dbReference type="Rhea" id="RHEA:46608"/>
        <dbReference type="Rhea" id="RHEA-COMP:11060"/>
        <dbReference type="Rhea" id="RHEA-COMP:11605"/>
        <dbReference type="ChEBI" id="CHEBI:15378"/>
        <dbReference type="ChEBI" id="CHEBI:30013"/>
        <dbReference type="ChEBI" id="CHEBI:30616"/>
        <dbReference type="ChEBI" id="CHEBI:61977"/>
        <dbReference type="ChEBI" id="CHEBI:456216"/>
        <dbReference type="EC" id="2.7.11.1"/>
    </reaction>
</comment>
<organism evidence="11 12">
    <name type="scientific">Ilex paraguariensis</name>
    <name type="common">yerba mate</name>
    <dbReference type="NCBI Taxonomy" id="185542"/>
    <lineage>
        <taxon>Eukaryota</taxon>
        <taxon>Viridiplantae</taxon>
        <taxon>Streptophyta</taxon>
        <taxon>Embryophyta</taxon>
        <taxon>Tracheophyta</taxon>
        <taxon>Spermatophyta</taxon>
        <taxon>Magnoliopsida</taxon>
        <taxon>eudicotyledons</taxon>
        <taxon>Gunneridae</taxon>
        <taxon>Pentapetalae</taxon>
        <taxon>asterids</taxon>
        <taxon>campanulids</taxon>
        <taxon>Aquifoliales</taxon>
        <taxon>Aquifoliaceae</taxon>
        <taxon>Ilex</taxon>
    </lineage>
</organism>
<feature type="compositionally biased region" description="Polar residues" evidence="9">
    <location>
        <begin position="205"/>
        <end position="229"/>
    </location>
</feature>
<keyword evidence="4" id="KW-0547">Nucleotide-binding</keyword>
<evidence type="ECO:0000259" key="10">
    <source>
        <dbReference type="PROSITE" id="PS50011"/>
    </source>
</evidence>
<dbReference type="EC" id="2.7.11.1" evidence="1"/>
<dbReference type="AlphaFoldDB" id="A0ABC8TQJ9"/>
<keyword evidence="3" id="KW-0808">Transferase</keyword>
<protein>
    <recommendedName>
        <fullName evidence="1">non-specific serine/threonine protein kinase</fullName>
        <ecNumber evidence="1">2.7.11.1</ecNumber>
    </recommendedName>
</protein>
<dbReference type="PANTHER" id="PTHR47989">
    <property type="entry name" value="OS01G0750732 PROTEIN"/>
    <property type="match status" value="1"/>
</dbReference>
<dbReference type="SUPFAM" id="SSF56112">
    <property type="entry name" value="Protein kinase-like (PK-like)"/>
    <property type="match status" value="1"/>
</dbReference>
<evidence type="ECO:0000313" key="12">
    <source>
        <dbReference type="Proteomes" id="UP001642360"/>
    </source>
</evidence>
<dbReference type="Pfam" id="PF07714">
    <property type="entry name" value="PK_Tyr_Ser-Thr"/>
    <property type="match status" value="1"/>
</dbReference>
<keyword evidence="6" id="KW-0067">ATP-binding</keyword>
<feature type="region of interest" description="Disordered" evidence="9">
    <location>
        <begin position="689"/>
        <end position="712"/>
    </location>
</feature>
<dbReference type="InterPro" id="IPR011009">
    <property type="entry name" value="Kinase-like_dom_sf"/>
</dbReference>
<evidence type="ECO:0000256" key="6">
    <source>
        <dbReference type="ARBA" id="ARBA00022840"/>
    </source>
</evidence>
<sequence length="712" mass="79090">MFPPKSEASTRPRGLGNASEKVIVAVKAEKVISKTALAWALTHVVHPGDCITLLAVFSDEESSGRKKWRFPRFTGDCRDGDRKKLSDRICQVSESCSEMVLQFQDQIEVMVRIKVVSGLSTGAVAAEAKGNAANWVILDKKLKREHKHCMQELRCNIVVMKGSHPKVHRLNLGCPNEPQTPFFSSASSPISESAKLQFHGMKHSTPISSPEEPTTSYTRPSGEISSCSPDTGTSPFLVYEQNPLFEGLNKGKYMPISKWNNLDDLFIAMDLDREKIITLSTSPKTTNHKRVFWIPQFHIVDEEAPATRNTPKTESPATRTALESIMLSNQIISPGRDYHFNSSIREAVSLGRSSSVSPPLCSICQHKAPVFGKPPRRFHFKELAEATDGFSETTFLAEGQFGLVHRGVLRDGLVVAVKQLNFAGSQGDADFCREVRVLCCAQHRNVVLLIGFCIEGKKRVLVYEYICNGSLDFHLHGQNRAPLDWYSRLKVAIGTARGLRYLHEDCRVGCIVHRDMHTNNILLTHDFEPLVADFGLARLHREWDPSDEVQVAGSLGCLAPEHYNGGKITEKADIYAFGLVLLELITGQKASNLKCHKGRGFFSSNFFPLSVLEPIHLLLHEHELLDPCLAPHQLHNLPHELQAMGRAASLCLQEDPNSRPPMSKVLRMLEGGDAFIPLALDLNSIGSRSGHMQGLSSKTQPNSSRHSRKLSH</sequence>
<accession>A0ABC8TQJ9</accession>
<evidence type="ECO:0000256" key="7">
    <source>
        <dbReference type="ARBA" id="ARBA00047899"/>
    </source>
</evidence>
<feature type="region of interest" description="Disordered" evidence="9">
    <location>
        <begin position="199"/>
        <end position="229"/>
    </location>
</feature>
<dbReference type="InterPro" id="IPR001245">
    <property type="entry name" value="Ser-Thr/Tyr_kinase_cat_dom"/>
</dbReference>
<feature type="compositionally biased region" description="Polar residues" evidence="9">
    <location>
        <begin position="694"/>
        <end position="704"/>
    </location>
</feature>
<dbReference type="InterPro" id="IPR000719">
    <property type="entry name" value="Prot_kinase_dom"/>
</dbReference>
<keyword evidence="12" id="KW-1185">Reference proteome</keyword>
<comment type="caution">
    <text evidence="11">The sequence shown here is derived from an EMBL/GenBank/DDBJ whole genome shotgun (WGS) entry which is preliminary data.</text>
</comment>
<name>A0ABC8TQJ9_9AQUA</name>
<evidence type="ECO:0000313" key="11">
    <source>
        <dbReference type="EMBL" id="CAK9171741.1"/>
    </source>
</evidence>
<dbReference type="PANTHER" id="PTHR47989:SF14">
    <property type="entry name" value="INACTIVE PROTEIN KINASE SELMODRAFT_444075"/>
    <property type="match status" value="1"/>
</dbReference>
<dbReference type="Gene3D" id="1.10.510.10">
    <property type="entry name" value="Transferase(Phosphotransferase) domain 1"/>
    <property type="match status" value="1"/>
</dbReference>
<evidence type="ECO:0000256" key="1">
    <source>
        <dbReference type="ARBA" id="ARBA00012513"/>
    </source>
</evidence>
<evidence type="ECO:0000256" key="5">
    <source>
        <dbReference type="ARBA" id="ARBA00022777"/>
    </source>
</evidence>
<evidence type="ECO:0000256" key="9">
    <source>
        <dbReference type="SAM" id="MobiDB-lite"/>
    </source>
</evidence>
<dbReference type="GO" id="GO:0004674">
    <property type="term" value="F:protein serine/threonine kinase activity"/>
    <property type="evidence" value="ECO:0007669"/>
    <property type="project" value="UniProtKB-KW"/>
</dbReference>
<dbReference type="FunFam" id="3.30.200.20:FF:000162">
    <property type="entry name" value="Adenine nucleotide alpha hydrolase-like domain kinase"/>
    <property type="match status" value="1"/>
</dbReference>
<comment type="catalytic activity">
    <reaction evidence="8">
        <text>L-seryl-[protein] + ATP = O-phospho-L-seryl-[protein] + ADP + H(+)</text>
        <dbReference type="Rhea" id="RHEA:17989"/>
        <dbReference type="Rhea" id="RHEA-COMP:9863"/>
        <dbReference type="Rhea" id="RHEA-COMP:11604"/>
        <dbReference type="ChEBI" id="CHEBI:15378"/>
        <dbReference type="ChEBI" id="CHEBI:29999"/>
        <dbReference type="ChEBI" id="CHEBI:30616"/>
        <dbReference type="ChEBI" id="CHEBI:83421"/>
        <dbReference type="ChEBI" id="CHEBI:456216"/>
        <dbReference type="EC" id="2.7.11.1"/>
    </reaction>
</comment>
<evidence type="ECO:0000256" key="4">
    <source>
        <dbReference type="ARBA" id="ARBA00022741"/>
    </source>
</evidence>
<dbReference type="Proteomes" id="UP001642360">
    <property type="component" value="Unassembled WGS sequence"/>
</dbReference>
<keyword evidence="2" id="KW-0723">Serine/threonine-protein kinase</keyword>
<evidence type="ECO:0000256" key="8">
    <source>
        <dbReference type="ARBA" id="ARBA00048679"/>
    </source>
</evidence>
<evidence type="ECO:0000256" key="2">
    <source>
        <dbReference type="ARBA" id="ARBA00022527"/>
    </source>
</evidence>
<dbReference type="EMBL" id="CAUOFW020005836">
    <property type="protein sequence ID" value="CAK9171741.1"/>
    <property type="molecule type" value="Genomic_DNA"/>
</dbReference>
<dbReference type="FunFam" id="1.10.510.10:FF:001023">
    <property type="entry name" value="Os07g0541700 protein"/>
    <property type="match status" value="1"/>
</dbReference>
<dbReference type="GO" id="GO:0005524">
    <property type="term" value="F:ATP binding"/>
    <property type="evidence" value="ECO:0007669"/>
    <property type="project" value="UniProtKB-KW"/>
</dbReference>
<dbReference type="Gene3D" id="3.30.200.20">
    <property type="entry name" value="Phosphorylase Kinase, domain 1"/>
    <property type="match status" value="1"/>
</dbReference>